<evidence type="ECO:0000256" key="1">
    <source>
        <dbReference type="SAM" id="SignalP"/>
    </source>
</evidence>
<evidence type="ECO:0000313" key="2">
    <source>
        <dbReference type="EMBL" id="MCD8741047.1"/>
    </source>
</evidence>
<evidence type="ECO:0000313" key="3">
    <source>
        <dbReference type="Proteomes" id="UP001199919"/>
    </source>
</evidence>
<dbReference type="RefSeq" id="WP_232177539.1">
    <property type="nucleotide sequence ID" value="NZ_JAJPWV010000003.1"/>
</dbReference>
<sequence>MINKKLALLALITLGARMVFAQADPCADTLQINTKLKAIRDIDQNSRAEFIKVMATNDPQKTKELALQMRAADKENQQYVSALLDKCGWPTGLSAENNHTMFLVIDHADVAYMDKYFALLKQQAELGVVPKSDLATLQDRILLRKGERQLYGTQTFKTGPIVNVWPIENVDRLAEKRKAMGLEPMDEYIESVKKAYHAEVVWDKNLTVQEAQQKLGKKLQ</sequence>
<organism evidence="2 3">
    <name type="scientific">Mucilaginibacter roseus</name>
    <dbReference type="NCBI Taxonomy" id="1528868"/>
    <lineage>
        <taxon>Bacteria</taxon>
        <taxon>Pseudomonadati</taxon>
        <taxon>Bacteroidota</taxon>
        <taxon>Sphingobacteriia</taxon>
        <taxon>Sphingobacteriales</taxon>
        <taxon>Sphingobacteriaceae</taxon>
        <taxon>Mucilaginibacter</taxon>
    </lineage>
</organism>
<keyword evidence="3" id="KW-1185">Reference proteome</keyword>
<feature type="signal peptide" evidence="1">
    <location>
        <begin position="1"/>
        <end position="23"/>
    </location>
</feature>
<name>A0ABS8U5D5_9SPHI</name>
<proteinExistence type="predicted"/>
<comment type="caution">
    <text evidence="2">The sequence shown here is derived from an EMBL/GenBank/DDBJ whole genome shotgun (WGS) entry which is preliminary data.</text>
</comment>
<feature type="chain" id="PRO_5045445160" description="DUF4142 domain-containing protein" evidence="1">
    <location>
        <begin position="24"/>
        <end position="220"/>
    </location>
</feature>
<dbReference type="Proteomes" id="UP001199919">
    <property type="component" value="Unassembled WGS sequence"/>
</dbReference>
<protein>
    <recommendedName>
        <fullName evidence="4">DUF4142 domain-containing protein</fullName>
    </recommendedName>
</protein>
<dbReference type="EMBL" id="JAJPWV010000003">
    <property type="protein sequence ID" value="MCD8741047.1"/>
    <property type="molecule type" value="Genomic_DNA"/>
</dbReference>
<reference evidence="2 3" key="1">
    <citation type="submission" date="2021-12" db="EMBL/GenBank/DDBJ databases">
        <title>Mucilaginibacter roseus genome.</title>
        <authorList>
            <person name="Ferreira J.R."/>
            <person name="Newman J.D."/>
        </authorList>
    </citation>
    <scope>NUCLEOTIDE SEQUENCE [LARGE SCALE GENOMIC DNA]</scope>
    <source>
        <strain evidence="2 3">LMG 28454</strain>
    </source>
</reference>
<keyword evidence="1" id="KW-0732">Signal</keyword>
<evidence type="ECO:0008006" key="4">
    <source>
        <dbReference type="Google" id="ProtNLM"/>
    </source>
</evidence>
<gene>
    <name evidence="2" type="ORF">LT679_10575</name>
</gene>
<dbReference type="Pfam" id="PF20329">
    <property type="entry name" value="DUF6624"/>
    <property type="match status" value="1"/>
</dbReference>
<accession>A0ABS8U5D5</accession>
<dbReference type="InterPro" id="IPR046732">
    <property type="entry name" value="DUF6624"/>
</dbReference>